<dbReference type="GO" id="GO:0016779">
    <property type="term" value="F:nucleotidyltransferase activity"/>
    <property type="evidence" value="ECO:0007669"/>
    <property type="project" value="UniProtKB-KW"/>
</dbReference>
<evidence type="ECO:0000259" key="1">
    <source>
        <dbReference type="Pfam" id="PF00899"/>
    </source>
</evidence>
<evidence type="ECO:0000313" key="2">
    <source>
        <dbReference type="EMBL" id="MCB2410750.1"/>
    </source>
</evidence>
<keyword evidence="2" id="KW-0548">Nucleotidyltransferase</keyword>
<dbReference type="SUPFAM" id="SSF54495">
    <property type="entry name" value="UBC-like"/>
    <property type="match status" value="1"/>
</dbReference>
<reference evidence="2" key="1">
    <citation type="submission" date="2021-10" db="EMBL/GenBank/DDBJ databases">
        <authorList>
            <person name="Dean J.D."/>
            <person name="Kim M.K."/>
            <person name="Newey C.N."/>
            <person name="Stoker T.S."/>
            <person name="Thompson D.W."/>
            <person name="Grose J.H."/>
        </authorList>
    </citation>
    <scope>NUCLEOTIDE SEQUENCE</scope>
    <source>
        <strain evidence="2">BT178</strain>
    </source>
</reference>
<accession>A0ABS8AY53</accession>
<dbReference type="CDD" id="cd01483">
    <property type="entry name" value="E1_enzyme_family"/>
    <property type="match status" value="1"/>
</dbReference>
<keyword evidence="2" id="KW-0808">Transferase</keyword>
<protein>
    <submittedName>
        <fullName evidence="2">ThiF family adenylyltransferase</fullName>
    </submittedName>
</protein>
<name>A0ABS8AY53_9BACT</name>
<dbReference type="RefSeq" id="WP_226179952.1">
    <property type="nucleotide sequence ID" value="NZ_JAJADR010000010.1"/>
</dbReference>
<dbReference type="EMBL" id="JAJADR010000010">
    <property type="protein sequence ID" value="MCB2410750.1"/>
    <property type="molecule type" value="Genomic_DNA"/>
</dbReference>
<dbReference type="Pfam" id="PF00899">
    <property type="entry name" value="ThiF"/>
    <property type="match status" value="1"/>
</dbReference>
<keyword evidence="3" id="KW-1185">Reference proteome</keyword>
<proteinExistence type="predicted"/>
<gene>
    <name evidence="2" type="ORF">LGH74_22370</name>
</gene>
<evidence type="ECO:0000313" key="3">
    <source>
        <dbReference type="Proteomes" id="UP001165296"/>
    </source>
</evidence>
<dbReference type="Proteomes" id="UP001165296">
    <property type="component" value="Unassembled WGS sequence"/>
</dbReference>
<dbReference type="Gene3D" id="3.40.50.720">
    <property type="entry name" value="NAD(P)-binding Rossmann-like Domain"/>
    <property type="match status" value="1"/>
</dbReference>
<dbReference type="InterPro" id="IPR000594">
    <property type="entry name" value="ThiF_NAD_FAD-bd"/>
</dbReference>
<feature type="domain" description="THIF-type NAD/FAD binding fold" evidence="1">
    <location>
        <begin position="339"/>
        <end position="501"/>
    </location>
</feature>
<dbReference type="InterPro" id="IPR016135">
    <property type="entry name" value="UBQ-conjugating_enzyme/RWD"/>
</dbReference>
<sequence>MPTPPWFEAEPDRLERELQALTAHDVTPLVDESARSQGILKVSFTIDRSNTAFGLTGLNDSIQLEATYPDSYPYFRPEVFALNVTLPRHQNPIGKNLCLLPRSADHWEPRWKLATYLASQLPKVLHKGSIQDPELLAADRDEQAEPSSEYFTNSHAPVLFDDTGFDLPSPLDAPIMVLGRMHVGLPKKAGLLTRMAVLETIDEQGQEHHLPAVLKEVFPNSFSGHLVRLNQAPPFTNAEDGLRWLLELAKTHGIASTFQSRPLVLSQGAVLKRVIGLQFPEEVAPGQIGMGWLFLVEGTIKEKVPDHRGKLVEVPQLHYFYGKVSRVNPKDFLLRVPAIHALHQRSVAVVGLGALGAPMTLELARNQVGELRILDYDRVEPGPTVRWPLGITTAGQLKTEALQEFIAAHYPATHVVPIYHKVGGLRGEGMASEQEVMNTLLNNVSLLVDASADKGISHFLSEMAKARGIPFISIYATPGAWGGMIMRVVPGQTSGCWMCLQYHMDAGSVIPVPLGDETSGSVQAPGCGDMTFTGASFDLQNVVLAAVRLAVSTLSGGAAGGYATTPWDVGVVQLMDKDGNLTAPVWQTFPLDVHESCPYCHRE</sequence>
<dbReference type="InterPro" id="IPR035985">
    <property type="entry name" value="Ubiquitin-activating_enz"/>
</dbReference>
<dbReference type="SUPFAM" id="SSF69572">
    <property type="entry name" value="Activating enzymes of the ubiquitin-like proteins"/>
    <property type="match status" value="1"/>
</dbReference>
<organism evidence="2 3">
    <name type="scientific">Hymenobacter lucidus</name>
    <dbReference type="NCBI Taxonomy" id="2880930"/>
    <lineage>
        <taxon>Bacteria</taxon>
        <taxon>Pseudomonadati</taxon>
        <taxon>Bacteroidota</taxon>
        <taxon>Cytophagia</taxon>
        <taxon>Cytophagales</taxon>
        <taxon>Hymenobacteraceae</taxon>
        <taxon>Hymenobacter</taxon>
    </lineage>
</organism>
<comment type="caution">
    <text evidence="2">The sequence shown here is derived from an EMBL/GenBank/DDBJ whole genome shotgun (WGS) entry which is preliminary data.</text>
</comment>